<evidence type="ECO:0000313" key="2">
    <source>
        <dbReference type="WBParaSite" id="JU765_v2.g12436.t2"/>
    </source>
</evidence>
<evidence type="ECO:0000313" key="1">
    <source>
        <dbReference type="Proteomes" id="UP000887576"/>
    </source>
</evidence>
<organism evidence="1 2">
    <name type="scientific">Panagrolaimus sp. JU765</name>
    <dbReference type="NCBI Taxonomy" id="591449"/>
    <lineage>
        <taxon>Eukaryota</taxon>
        <taxon>Metazoa</taxon>
        <taxon>Ecdysozoa</taxon>
        <taxon>Nematoda</taxon>
        <taxon>Chromadorea</taxon>
        <taxon>Rhabditida</taxon>
        <taxon>Tylenchina</taxon>
        <taxon>Panagrolaimomorpha</taxon>
        <taxon>Panagrolaimoidea</taxon>
        <taxon>Panagrolaimidae</taxon>
        <taxon>Panagrolaimus</taxon>
    </lineage>
</organism>
<dbReference type="Proteomes" id="UP000887576">
    <property type="component" value="Unplaced"/>
</dbReference>
<reference evidence="2" key="1">
    <citation type="submission" date="2022-11" db="UniProtKB">
        <authorList>
            <consortium name="WormBaseParasite"/>
        </authorList>
    </citation>
    <scope>IDENTIFICATION</scope>
</reference>
<dbReference type="WBParaSite" id="JU765_v2.g12436.t2">
    <property type="protein sequence ID" value="JU765_v2.g12436.t2"/>
    <property type="gene ID" value="JU765_v2.g12436"/>
</dbReference>
<accession>A0AC34Q356</accession>
<proteinExistence type="predicted"/>
<sequence>MDIFPQLEEILGKNVISKETGLTQDSREFAIVVYEENSKYHIFVVVEGGIEKTTEFSNEEDALETALLAFHTFKTKSFARPLEKPLKSALQPRQTSFKKRAEKPKIGKKIKNQTKTTDSSSSNDHIFQLTTTLTGIVESMQESNENNSKRLERVIDRLQDNQVKLQNTLVSEQQKTREFMREISTQNADLHMRTAQMLTDMNLKTLENATAQQNRFLEYQQNTLAIQNEKDERIENMRLAREQQQAQERREHEERMERIRSKSHRSGGGLFGTIGGWVDSLFS</sequence>
<protein>
    <submittedName>
        <fullName evidence="2">Uncharacterized protein</fullName>
    </submittedName>
</protein>
<name>A0AC34Q356_9BILA</name>